<evidence type="ECO:0000256" key="7">
    <source>
        <dbReference type="ARBA" id="ARBA00023136"/>
    </source>
</evidence>
<dbReference type="PANTHER" id="PTHR43066">
    <property type="entry name" value="RHOMBOID-RELATED PROTEIN"/>
    <property type="match status" value="1"/>
</dbReference>
<dbReference type="Gene3D" id="1.20.1540.10">
    <property type="entry name" value="Rhomboid-like"/>
    <property type="match status" value="1"/>
</dbReference>
<reference evidence="10 11" key="1">
    <citation type="submission" date="2024-09" db="EMBL/GenBank/DDBJ databases">
        <authorList>
            <person name="Sun Q."/>
            <person name="Mori K."/>
        </authorList>
    </citation>
    <scope>NUCLEOTIDE SEQUENCE [LARGE SCALE GENOMIC DNA]</scope>
    <source>
        <strain evidence="10 11">JCM 12822</strain>
    </source>
</reference>
<comment type="similarity">
    <text evidence="2">Belongs to the peptidase S54 family.</text>
</comment>
<gene>
    <name evidence="10" type="ORF">ACFFLE_07725</name>
</gene>
<evidence type="ECO:0000256" key="5">
    <source>
        <dbReference type="ARBA" id="ARBA00022801"/>
    </source>
</evidence>
<feature type="transmembrane region" description="Helical" evidence="8">
    <location>
        <begin position="20"/>
        <end position="39"/>
    </location>
</feature>
<dbReference type="GO" id="GO:0006508">
    <property type="term" value="P:proteolysis"/>
    <property type="evidence" value="ECO:0007669"/>
    <property type="project" value="UniProtKB-KW"/>
</dbReference>
<feature type="transmembrane region" description="Helical" evidence="8">
    <location>
        <begin position="99"/>
        <end position="121"/>
    </location>
</feature>
<feature type="domain" description="Peptidase S54 rhomboid" evidence="9">
    <location>
        <begin position="59"/>
        <end position="193"/>
    </location>
</feature>
<keyword evidence="4 8" id="KW-0812">Transmembrane</keyword>
<evidence type="ECO:0000256" key="3">
    <source>
        <dbReference type="ARBA" id="ARBA00022670"/>
    </source>
</evidence>
<comment type="subcellular location">
    <subcellularLocation>
        <location evidence="1">Membrane</location>
        <topology evidence="1">Multi-pass membrane protein</topology>
    </subcellularLocation>
</comment>
<accession>A0ABV5Z4F3</accession>
<evidence type="ECO:0000313" key="10">
    <source>
        <dbReference type="EMBL" id="MFB9860996.1"/>
    </source>
</evidence>
<dbReference type="SUPFAM" id="SSF144091">
    <property type="entry name" value="Rhomboid-like"/>
    <property type="match status" value="1"/>
</dbReference>
<comment type="caution">
    <text evidence="10">The sequence shown here is derived from an EMBL/GenBank/DDBJ whole genome shotgun (WGS) entry which is preliminary data.</text>
</comment>
<feature type="transmembrane region" description="Helical" evidence="8">
    <location>
        <begin position="154"/>
        <end position="171"/>
    </location>
</feature>
<evidence type="ECO:0000256" key="1">
    <source>
        <dbReference type="ARBA" id="ARBA00004141"/>
    </source>
</evidence>
<feature type="transmembrane region" description="Helical" evidence="8">
    <location>
        <begin position="177"/>
        <end position="196"/>
    </location>
</feature>
<keyword evidence="5 10" id="KW-0378">Hydrolase</keyword>
<dbReference type="EC" id="3.4.21.-" evidence="10"/>
<evidence type="ECO:0000259" key="9">
    <source>
        <dbReference type="Pfam" id="PF01694"/>
    </source>
</evidence>
<sequence>MFIFDFSFKNFLKNYKVTALLIFLVLFNGIITLVFYGSYNDQSVEKMGALVDSNIRELELWRLFTYSLGHMSVLHLILNLPMIYFLGRPLEKYFGSLNFIAVTIFISLITGILITMFHYGIYPLSGSSSFGSGYLGIYFFFILFYSDKFHKQDYSFLLMIIGSFVISTFVIPDISIVGHIGGFLVGFIVAVIFNTFRKKIS</sequence>
<feature type="transmembrane region" description="Helical" evidence="8">
    <location>
        <begin position="127"/>
        <end position="145"/>
    </location>
</feature>
<organism evidence="10 11">
    <name type="scientific">Salinicoccus siamensis</name>
    <dbReference type="NCBI Taxonomy" id="381830"/>
    <lineage>
        <taxon>Bacteria</taxon>
        <taxon>Bacillati</taxon>
        <taxon>Bacillota</taxon>
        <taxon>Bacilli</taxon>
        <taxon>Bacillales</taxon>
        <taxon>Staphylococcaceae</taxon>
        <taxon>Salinicoccus</taxon>
    </lineage>
</organism>
<keyword evidence="6 8" id="KW-1133">Transmembrane helix</keyword>
<feature type="transmembrane region" description="Helical" evidence="8">
    <location>
        <begin position="63"/>
        <end position="87"/>
    </location>
</feature>
<dbReference type="Pfam" id="PF01694">
    <property type="entry name" value="Rhomboid"/>
    <property type="match status" value="1"/>
</dbReference>
<evidence type="ECO:0000256" key="4">
    <source>
        <dbReference type="ARBA" id="ARBA00022692"/>
    </source>
</evidence>
<evidence type="ECO:0000256" key="6">
    <source>
        <dbReference type="ARBA" id="ARBA00022989"/>
    </source>
</evidence>
<evidence type="ECO:0000313" key="11">
    <source>
        <dbReference type="Proteomes" id="UP001589740"/>
    </source>
</evidence>
<dbReference type="RefSeq" id="WP_380570560.1">
    <property type="nucleotide sequence ID" value="NZ_JBHMAH010000021.1"/>
</dbReference>
<dbReference type="PANTHER" id="PTHR43066:SF1">
    <property type="entry name" value="RHOMBOID PROTEIN 2"/>
    <property type="match status" value="1"/>
</dbReference>
<keyword evidence="3 10" id="KW-0645">Protease</keyword>
<proteinExistence type="inferred from homology"/>
<evidence type="ECO:0000256" key="2">
    <source>
        <dbReference type="ARBA" id="ARBA00009045"/>
    </source>
</evidence>
<name>A0ABV5Z4F3_9STAP</name>
<keyword evidence="7 8" id="KW-0472">Membrane</keyword>
<dbReference type="GO" id="GO:0008233">
    <property type="term" value="F:peptidase activity"/>
    <property type="evidence" value="ECO:0007669"/>
    <property type="project" value="UniProtKB-KW"/>
</dbReference>
<dbReference type="Proteomes" id="UP001589740">
    <property type="component" value="Unassembled WGS sequence"/>
</dbReference>
<protein>
    <submittedName>
        <fullName evidence="10">Rhomboid family intramembrane serine protease</fullName>
        <ecNumber evidence="10">3.4.21.-</ecNumber>
    </submittedName>
</protein>
<dbReference type="InterPro" id="IPR035952">
    <property type="entry name" value="Rhomboid-like_sf"/>
</dbReference>
<keyword evidence="11" id="KW-1185">Reference proteome</keyword>
<dbReference type="EMBL" id="JBHMAH010000021">
    <property type="protein sequence ID" value="MFB9860996.1"/>
    <property type="molecule type" value="Genomic_DNA"/>
</dbReference>
<evidence type="ECO:0000256" key="8">
    <source>
        <dbReference type="SAM" id="Phobius"/>
    </source>
</evidence>
<dbReference type="InterPro" id="IPR022764">
    <property type="entry name" value="Peptidase_S54_rhomboid_dom"/>
</dbReference>